<feature type="transmembrane region" description="Helical" evidence="6">
    <location>
        <begin position="212"/>
        <end position="233"/>
    </location>
</feature>
<dbReference type="GO" id="GO:0016020">
    <property type="term" value="C:membrane"/>
    <property type="evidence" value="ECO:0007669"/>
    <property type="project" value="UniProtKB-SubCell"/>
</dbReference>
<evidence type="ECO:0000256" key="3">
    <source>
        <dbReference type="ARBA" id="ARBA00022989"/>
    </source>
</evidence>
<evidence type="ECO:0000259" key="7">
    <source>
        <dbReference type="Pfam" id="PF20684"/>
    </source>
</evidence>
<dbReference type="PANTHER" id="PTHR33048">
    <property type="entry name" value="PTH11-LIKE INTEGRAL MEMBRANE PROTEIN (AFU_ORTHOLOGUE AFUA_5G11245)"/>
    <property type="match status" value="1"/>
</dbReference>
<keyword evidence="3 6" id="KW-1133">Transmembrane helix</keyword>
<feature type="domain" description="Rhodopsin" evidence="7">
    <location>
        <begin position="37"/>
        <end position="264"/>
    </location>
</feature>
<gene>
    <name evidence="8" type="ORF">BOTCAL_0448g00100</name>
</gene>
<feature type="transmembrane region" description="Helical" evidence="6">
    <location>
        <begin position="53"/>
        <end position="76"/>
    </location>
</feature>
<keyword evidence="4 6" id="KW-0472">Membrane</keyword>
<dbReference type="InterPro" id="IPR049326">
    <property type="entry name" value="Rhodopsin_dom_fungi"/>
</dbReference>
<sequence>MAASSNLSTEFLREYSGDQLMAVAITFIPINVLFVSMRFFARSLKKAPLGLDDILVIPSLILCLTLSVLAICIVKFGGVGYHIAALEVTEPEKITIWAKLLFSTPPIYIWAATFPKLAILAMFLRIFTNGVYRSTVIAIAAVLIGYALAISFVSIFQCKPVAYFWDKTIPNGHYTVNPSQLYMWATAPNILTDIIMLIIPQPMIWRLHTTRSVKVGLSFTFFTGSVGLIASILRFSQFARTNPFDDGTWASVSLERYTIMEPSIISADNQILISHRVVIGAKLEQPVKKYKRFTAF</sequence>
<feature type="transmembrane region" description="Helical" evidence="6">
    <location>
        <begin position="20"/>
        <end position="41"/>
    </location>
</feature>
<dbReference type="AlphaFoldDB" id="A0A4Y8CNU8"/>
<evidence type="ECO:0000256" key="1">
    <source>
        <dbReference type="ARBA" id="ARBA00004141"/>
    </source>
</evidence>
<evidence type="ECO:0000256" key="6">
    <source>
        <dbReference type="SAM" id="Phobius"/>
    </source>
</evidence>
<keyword evidence="9" id="KW-1185">Reference proteome</keyword>
<dbReference type="Proteomes" id="UP000297299">
    <property type="component" value="Unassembled WGS sequence"/>
</dbReference>
<dbReference type="InterPro" id="IPR052337">
    <property type="entry name" value="SAT4-like"/>
</dbReference>
<proteinExistence type="inferred from homology"/>
<organism evidence="8 9">
    <name type="scientific">Botryotinia calthae</name>
    <dbReference type="NCBI Taxonomy" id="38488"/>
    <lineage>
        <taxon>Eukaryota</taxon>
        <taxon>Fungi</taxon>
        <taxon>Dikarya</taxon>
        <taxon>Ascomycota</taxon>
        <taxon>Pezizomycotina</taxon>
        <taxon>Leotiomycetes</taxon>
        <taxon>Helotiales</taxon>
        <taxon>Sclerotiniaceae</taxon>
        <taxon>Botryotinia</taxon>
    </lineage>
</organism>
<dbReference type="STRING" id="38488.A0A4Y8CNU8"/>
<evidence type="ECO:0000256" key="4">
    <source>
        <dbReference type="ARBA" id="ARBA00023136"/>
    </source>
</evidence>
<dbReference type="EMBL" id="PHWZ01000447">
    <property type="protein sequence ID" value="TEY39884.1"/>
    <property type="molecule type" value="Genomic_DNA"/>
</dbReference>
<keyword evidence="2 6" id="KW-0812">Transmembrane</keyword>
<evidence type="ECO:0000256" key="2">
    <source>
        <dbReference type="ARBA" id="ARBA00022692"/>
    </source>
</evidence>
<feature type="transmembrane region" description="Helical" evidence="6">
    <location>
        <begin position="107"/>
        <end position="124"/>
    </location>
</feature>
<feature type="transmembrane region" description="Helical" evidence="6">
    <location>
        <begin position="136"/>
        <end position="156"/>
    </location>
</feature>
<comment type="caution">
    <text evidence="8">The sequence shown here is derived from an EMBL/GenBank/DDBJ whole genome shotgun (WGS) entry which is preliminary data.</text>
</comment>
<name>A0A4Y8CNU8_9HELO</name>
<dbReference type="OrthoDB" id="5329176at2759"/>
<comment type="similarity">
    <text evidence="5">Belongs to the SAT4 family.</text>
</comment>
<protein>
    <recommendedName>
        <fullName evidence="7">Rhodopsin domain-containing protein</fullName>
    </recommendedName>
</protein>
<accession>A0A4Y8CNU8</accession>
<evidence type="ECO:0000313" key="8">
    <source>
        <dbReference type="EMBL" id="TEY39884.1"/>
    </source>
</evidence>
<dbReference type="PANTHER" id="PTHR33048:SF47">
    <property type="entry name" value="INTEGRAL MEMBRANE PROTEIN-RELATED"/>
    <property type="match status" value="1"/>
</dbReference>
<feature type="transmembrane region" description="Helical" evidence="6">
    <location>
        <begin position="181"/>
        <end position="200"/>
    </location>
</feature>
<evidence type="ECO:0000256" key="5">
    <source>
        <dbReference type="ARBA" id="ARBA00038359"/>
    </source>
</evidence>
<dbReference type="Pfam" id="PF20684">
    <property type="entry name" value="Fung_rhodopsin"/>
    <property type="match status" value="1"/>
</dbReference>
<reference evidence="8 9" key="1">
    <citation type="submission" date="2017-11" db="EMBL/GenBank/DDBJ databases">
        <title>Comparative genomics of Botrytis spp.</title>
        <authorList>
            <person name="Valero-Jimenez C.A."/>
            <person name="Tapia P."/>
            <person name="Veloso J."/>
            <person name="Silva-Moreno E."/>
            <person name="Staats M."/>
            <person name="Valdes J.H."/>
            <person name="Van Kan J.A.L."/>
        </authorList>
    </citation>
    <scope>NUCLEOTIDE SEQUENCE [LARGE SCALE GENOMIC DNA]</scope>
    <source>
        <strain evidence="8 9">MUCL2830</strain>
    </source>
</reference>
<evidence type="ECO:0000313" key="9">
    <source>
        <dbReference type="Proteomes" id="UP000297299"/>
    </source>
</evidence>
<comment type="subcellular location">
    <subcellularLocation>
        <location evidence="1">Membrane</location>
        <topology evidence="1">Multi-pass membrane protein</topology>
    </subcellularLocation>
</comment>